<dbReference type="Gene3D" id="3.40.50.2300">
    <property type="match status" value="1"/>
</dbReference>
<sequence>MLAAYDNNMIGDEFVYIIVDSKSGGYVKQSPGGDVVPVWQDTTDNPDGRDEQAMRAFQRSMSVSLQSPCRTTAQ</sequence>
<dbReference type="OrthoDB" id="10629465at2759"/>
<dbReference type="SUPFAM" id="SSF53822">
    <property type="entry name" value="Periplasmic binding protein-like I"/>
    <property type="match status" value="1"/>
</dbReference>
<keyword evidence="2" id="KW-1185">Reference proteome</keyword>
<evidence type="ECO:0000313" key="2">
    <source>
        <dbReference type="Proteomes" id="UP000054047"/>
    </source>
</evidence>
<accession>A0A0C2E1X8</accession>
<proteinExistence type="predicted"/>
<evidence type="ECO:0000313" key="1">
    <source>
        <dbReference type="EMBL" id="KIH69387.1"/>
    </source>
</evidence>
<dbReference type="EMBL" id="KN726167">
    <property type="protein sequence ID" value="KIH69387.1"/>
    <property type="molecule type" value="Genomic_DNA"/>
</dbReference>
<dbReference type="Proteomes" id="UP000054047">
    <property type="component" value="Unassembled WGS sequence"/>
</dbReference>
<dbReference type="InterPro" id="IPR028082">
    <property type="entry name" value="Peripla_BP_I"/>
</dbReference>
<gene>
    <name evidence="1" type="ORF">ANCDUO_00266</name>
</gene>
<name>A0A0C2E1X8_9BILA</name>
<dbReference type="AlphaFoldDB" id="A0A0C2E1X8"/>
<organism evidence="1 2">
    <name type="scientific">Ancylostoma duodenale</name>
    <dbReference type="NCBI Taxonomy" id="51022"/>
    <lineage>
        <taxon>Eukaryota</taxon>
        <taxon>Metazoa</taxon>
        <taxon>Ecdysozoa</taxon>
        <taxon>Nematoda</taxon>
        <taxon>Chromadorea</taxon>
        <taxon>Rhabditida</taxon>
        <taxon>Rhabditina</taxon>
        <taxon>Rhabditomorpha</taxon>
        <taxon>Strongyloidea</taxon>
        <taxon>Ancylostomatidae</taxon>
        <taxon>Ancylostomatinae</taxon>
        <taxon>Ancylostoma</taxon>
    </lineage>
</organism>
<reference evidence="1 2" key="1">
    <citation type="submission" date="2013-12" db="EMBL/GenBank/DDBJ databases">
        <title>Draft genome of the parsitic nematode Ancylostoma duodenale.</title>
        <authorList>
            <person name="Mitreva M."/>
        </authorList>
    </citation>
    <scope>NUCLEOTIDE SEQUENCE [LARGE SCALE GENOMIC DNA]</scope>
    <source>
        <strain evidence="1 2">Zhejiang</strain>
    </source>
</reference>
<protein>
    <submittedName>
        <fullName evidence="1">Uncharacterized protein</fullName>
    </submittedName>
</protein>